<reference evidence="4" key="1">
    <citation type="submission" date="2023-03" db="EMBL/GenBank/DDBJ databases">
        <title>Massive genome expansion in bonnet fungi (Mycena s.s.) driven by repeated elements and novel gene families across ecological guilds.</title>
        <authorList>
            <consortium name="Lawrence Berkeley National Laboratory"/>
            <person name="Harder C.B."/>
            <person name="Miyauchi S."/>
            <person name="Viragh M."/>
            <person name="Kuo A."/>
            <person name="Thoen E."/>
            <person name="Andreopoulos B."/>
            <person name="Lu D."/>
            <person name="Skrede I."/>
            <person name="Drula E."/>
            <person name="Henrissat B."/>
            <person name="Morin E."/>
            <person name="Kohler A."/>
            <person name="Barry K."/>
            <person name="LaButti K."/>
            <person name="Morin E."/>
            <person name="Salamov A."/>
            <person name="Lipzen A."/>
            <person name="Mereny Z."/>
            <person name="Hegedus B."/>
            <person name="Baldrian P."/>
            <person name="Stursova M."/>
            <person name="Weitz H."/>
            <person name="Taylor A."/>
            <person name="Grigoriev I.V."/>
            <person name="Nagy L.G."/>
            <person name="Martin F."/>
            <person name="Kauserud H."/>
        </authorList>
    </citation>
    <scope>NUCLEOTIDE SEQUENCE</scope>
    <source>
        <strain evidence="4">CBHHK067</strain>
    </source>
</reference>
<dbReference type="SUPFAM" id="SSF52743">
    <property type="entry name" value="Subtilisin-like"/>
    <property type="match status" value="1"/>
</dbReference>
<dbReference type="PROSITE" id="PS51695">
    <property type="entry name" value="SEDOLISIN"/>
    <property type="match status" value="1"/>
</dbReference>
<feature type="compositionally biased region" description="Polar residues" evidence="2">
    <location>
        <begin position="315"/>
        <end position="328"/>
    </location>
</feature>
<feature type="domain" description="Peptidase S53" evidence="3">
    <location>
        <begin position="20"/>
        <end position="364"/>
    </location>
</feature>
<comment type="caution">
    <text evidence="4">The sequence shown here is derived from an EMBL/GenBank/DDBJ whole genome shotgun (WGS) entry which is preliminary data.</text>
</comment>
<organism evidence="4 5">
    <name type="scientific">Mycena rosella</name>
    <name type="common">Pink bonnet</name>
    <name type="synonym">Agaricus rosellus</name>
    <dbReference type="NCBI Taxonomy" id="1033263"/>
    <lineage>
        <taxon>Eukaryota</taxon>
        <taxon>Fungi</taxon>
        <taxon>Dikarya</taxon>
        <taxon>Basidiomycota</taxon>
        <taxon>Agaricomycotina</taxon>
        <taxon>Agaricomycetes</taxon>
        <taxon>Agaricomycetidae</taxon>
        <taxon>Agaricales</taxon>
        <taxon>Marasmiineae</taxon>
        <taxon>Mycenaceae</taxon>
        <taxon>Mycena</taxon>
    </lineage>
</organism>
<dbReference type="Gene3D" id="3.40.50.200">
    <property type="entry name" value="Peptidase S8/S53 domain"/>
    <property type="match status" value="1"/>
</dbReference>
<evidence type="ECO:0000313" key="5">
    <source>
        <dbReference type="Proteomes" id="UP001221757"/>
    </source>
</evidence>
<keyword evidence="5" id="KW-1185">Reference proteome</keyword>
<accession>A0AAD7GTI0</accession>
<protein>
    <recommendedName>
        <fullName evidence="3">Peptidase S53 domain-containing protein</fullName>
    </recommendedName>
</protein>
<evidence type="ECO:0000313" key="4">
    <source>
        <dbReference type="EMBL" id="KAJ7704945.1"/>
    </source>
</evidence>
<dbReference type="GO" id="GO:0006508">
    <property type="term" value="P:proteolysis"/>
    <property type="evidence" value="ECO:0007669"/>
    <property type="project" value="InterPro"/>
</dbReference>
<comment type="caution">
    <text evidence="1">Lacks conserved residue(s) required for the propagation of feature annotation.</text>
</comment>
<feature type="region of interest" description="Disordered" evidence="2">
    <location>
        <begin position="302"/>
        <end position="333"/>
    </location>
</feature>
<gene>
    <name evidence="4" type="ORF">B0H17DRAFT_1193433</name>
</gene>
<evidence type="ECO:0000256" key="1">
    <source>
        <dbReference type="PROSITE-ProRule" id="PRU01032"/>
    </source>
</evidence>
<dbReference type="GO" id="GO:0008240">
    <property type="term" value="F:tripeptidyl-peptidase activity"/>
    <property type="evidence" value="ECO:0007669"/>
    <property type="project" value="TreeGrafter"/>
</dbReference>
<dbReference type="GO" id="GO:0004252">
    <property type="term" value="F:serine-type endopeptidase activity"/>
    <property type="evidence" value="ECO:0007669"/>
    <property type="project" value="InterPro"/>
</dbReference>
<dbReference type="PANTHER" id="PTHR14218">
    <property type="entry name" value="PROTEASE S8 TRIPEPTIDYL PEPTIDASE I CLN2"/>
    <property type="match status" value="1"/>
</dbReference>
<evidence type="ECO:0000259" key="3">
    <source>
        <dbReference type="PROSITE" id="PS51695"/>
    </source>
</evidence>
<dbReference type="PANTHER" id="PTHR14218:SF15">
    <property type="entry name" value="TRIPEPTIDYL-PEPTIDASE 1"/>
    <property type="match status" value="1"/>
</dbReference>
<dbReference type="InterPro" id="IPR036852">
    <property type="entry name" value="Peptidase_S8/S53_dom_sf"/>
</dbReference>
<dbReference type="EMBL" id="JARKIE010000009">
    <property type="protein sequence ID" value="KAJ7704945.1"/>
    <property type="molecule type" value="Genomic_DNA"/>
</dbReference>
<name>A0AAD7GTI0_MYCRO</name>
<dbReference type="InterPro" id="IPR030400">
    <property type="entry name" value="Sedolisin_dom"/>
</dbReference>
<dbReference type="AlphaFoldDB" id="A0AAD7GTI0"/>
<evidence type="ECO:0000256" key="2">
    <source>
        <dbReference type="SAM" id="MobiDB-lite"/>
    </source>
</evidence>
<dbReference type="Proteomes" id="UP001221757">
    <property type="component" value="Unassembled WGS sequence"/>
</dbReference>
<dbReference type="InterPro" id="IPR050819">
    <property type="entry name" value="Tripeptidyl-peptidase_I"/>
</dbReference>
<proteinExistence type="predicted"/>
<sequence length="364" mass="37211">MATSNESIACNEAKGNRYTSSTLGSNPAYWTLDDNRSKGDGGAYARTLSFPLPAEVADFIDHIHPTTAFSGPHSRGPAVSISQPASAVSATWAPASCSSAITPEPHDLDIQYTVGIATGVLVSFVSVSNSFRDGALQGFLDIVNFLLEEDEVPQVMSTSYDSGEADVPQDLAVKLCDAYMARGARGTSMLFSTGDFGVAGNHAQNCTTFQPAFSVGCPYVTAVGSPGSISAPSFSRGGFSSFFSSTPRFRLPFNLHADAVAAYLEAHGATNADRFNASGRASAQGENVQIIRGGAVAPVQGPLLNDPLTAGGTPPSGSSARGSANPDTTAGCGTDGVAAGAGWDPVTGLGTPISAKMRAAAGLR</sequence>